<dbReference type="GO" id="GO:0003677">
    <property type="term" value="F:DNA binding"/>
    <property type="evidence" value="ECO:0007669"/>
    <property type="project" value="UniProtKB-KW"/>
</dbReference>
<dbReference type="Gene3D" id="1.10.10.10">
    <property type="entry name" value="Winged helix-like DNA-binding domain superfamily/Winged helix DNA-binding domain"/>
    <property type="match status" value="1"/>
</dbReference>
<keyword evidence="3" id="KW-0804">Transcription</keyword>
<dbReference type="InterPro" id="IPR036390">
    <property type="entry name" value="WH_DNA-bd_sf"/>
</dbReference>
<dbReference type="Proteomes" id="UP000037729">
    <property type="component" value="Unassembled WGS sequence"/>
</dbReference>
<dbReference type="SUPFAM" id="SSF55781">
    <property type="entry name" value="GAF domain-like"/>
    <property type="match status" value="1"/>
</dbReference>
<evidence type="ECO:0000256" key="1">
    <source>
        <dbReference type="ARBA" id="ARBA00023015"/>
    </source>
</evidence>
<feature type="domain" description="IclR-ED" evidence="4">
    <location>
        <begin position="69"/>
        <end position="252"/>
    </location>
</feature>
<keyword evidence="6" id="KW-1185">Reference proteome</keyword>
<dbReference type="GO" id="GO:0045892">
    <property type="term" value="P:negative regulation of DNA-templated transcription"/>
    <property type="evidence" value="ECO:0007669"/>
    <property type="project" value="TreeGrafter"/>
</dbReference>
<dbReference type="GO" id="GO:0003700">
    <property type="term" value="F:DNA-binding transcription factor activity"/>
    <property type="evidence" value="ECO:0007669"/>
    <property type="project" value="TreeGrafter"/>
</dbReference>
<dbReference type="AlphaFoldDB" id="A0A0N1IUJ4"/>
<organism evidence="5 6">
    <name type="scientific">Haloarcula rubripromontorii</name>
    <dbReference type="NCBI Taxonomy" id="1705562"/>
    <lineage>
        <taxon>Archaea</taxon>
        <taxon>Methanobacteriati</taxon>
        <taxon>Methanobacteriota</taxon>
        <taxon>Stenosarchaea group</taxon>
        <taxon>Halobacteria</taxon>
        <taxon>Halobacteriales</taxon>
        <taxon>Haloarculaceae</taxon>
        <taxon>Haloarcula</taxon>
    </lineage>
</organism>
<dbReference type="RefSeq" id="WP_053968716.1">
    <property type="nucleotide sequence ID" value="NZ_LIUF01000004.1"/>
</dbReference>
<dbReference type="InterPro" id="IPR014757">
    <property type="entry name" value="Tscrpt_reg_IclR_C"/>
</dbReference>
<dbReference type="Pfam" id="PF01614">
    <property type="entry name" value="IclR_C"/>
    <property type="match status" value="1"/>
</dbReference>
<dbReference type="PROSITE" id="PS51078">
    <property type="entry name" value="ICLR_ED"/>
    <property type="match status" value="1"/>
</dbReference>
<dbReference type="OrthoDB" id="14763at2157"/>
<dbReference type="Gene3D" id="3.30.450.40">
    <property type="match status" value="1"/>
</dbReference>
<comment type="caution">
    <text evidence="5">The sequence shown here is derived from an EMBL/GenBank/DDBJ whole genome shotgun (WGS) entry which is preliminary data.</text>
</comment>
<accession>A0A0N1IUJ4</accession>
<dbReference type="InterPro" id="IPR050707">
    <property type="entry name" value="HTH_MetabolicPath_Reg"/>
</dbReference>
<dbReference type="InterPro" id="IPR036388">
    <property type="entry name" value="WH-like_DNA-bd_sf"/>
</dbReference>
<dbReference type="InterPro" id="IPR029016">
    <property type="entry name" value="GAF-like_dom_sf"/>
</dbReference>
<protein>
    <submittedName>
        <fullName evidence="5">Transcriptional regulator</fullName>
    </submittedName>
</protein>
<evidence type="ECO:0000313" key="5">
    <source>
        <dbReference type="EMBL" id="KOX92506.1"/>
    </source>
</evidence>
<dbReference type="InterPro" id="IPR005471">
    <property type="entry name" value="Tscrpt_reg_IclR_N"/>
</dbReference>
<evidence type="ECO:0000259" key="4">
    <source>
        <dbReference type="PROSITE" id="PS51078"/>
    </source>
</evidence>
<gene>
    <name evidence="5" type="ORF">AMS69_14255</name>
</gene>
<evidence type="ECO:0000256" key="3">
    <source>
        <dbReference type="ARBA" id="ARBA00023163"/>
    </source>
</evidence>
<dbReference type="SMART" id="SM00346">
    <property type="entry name" value="HTH_ICLR"/>
    <property type="match status" value="1"/>
</dbReference>
<proteinExistence type="predicted"/>
<dbReference type="PATRIC" id="fig|1705562.3.peg.3464"/>
<name>A0A0N1IUJ4_9EURY</name>
<keyword evidence="1" id="KW-0805">Transcription regulation</keyword>
<sequence length="260" mass="28889">MPSQNNKTISAVETTLDILAALGKLEPVGLSDLASHLDIPTSTVFIHLNTLVQRDYVVKESGQYRRSFRFLEVGGSVRQRLDIGRLLRNKVEELSRETGEIAGAGIEENGQRVILYRSSGGKAAGDEIPIGNHTEMHWTSLGKAILAHLPVDKRNQIVAEHGLPRGTDNTLSSRSDLEAALERIRDQGYAIDDEEHLRGVRGVAVPIFNDEQDVMVSLGITGPRDRFTSGYMANLLEILRYTKNEIEVRSQYYEYSTIDG</sequence>
<evidence type="ECO:0000256" key="2">
    <source>
        <dbReference type="ARBA" id="ARBA00023125"/>
    </source>
</evidence>
<dbReference type="SUPFAM" id="SSF46785">
    <property type="entry name" value="Winged helix' DNA-binding domain"/>
    <property type="match status" value="1"/>
</dbReference>
<dbReference type="PANTHER" id="PTHR30136">
    <property type="entry name" value="HELIX-TURN-HELIX TRANSCRIPTIONAL REGULATOR, ICLR FAMILY"/>
    <property type="match status" value="1"/>
</dbReference>
<dbReference type="EMBL" id="LIUF01000004">
    <property type="protein sequence ID" value="KOX92506.1"/>
    <property type="molecule type" value="Genomic_DNA"/>
</dbReference>
<reference evidence="5 6" key="1">
    <citation type="submission" date="2015-08" db="EMBL/GenBank/DDBJ databases">
        <title>Genomes of Isolates from Cabo Rojo, PR.</title>
        <authorList>
            <person name="Sanchez-Nieves R.L."/>
            <person name="Montalvo-Rodriguez R."/>
        </authorList>
    </citation>
    <scope>NUCLEOTIDE SEQUENCE [LARGE SCALE GENOMIC DNA]</scope>
    <source>
        <strain evidence="5 6">SL3</strain>
    </source>
</reference>
<dbReference type="Pfam" id="PF09339">
    <property type="entry name" value="HTH_IclR"/>
    <property type="match status" value="1"/>
</dbReference>
<keyword evidence="2" id="KW-0238">DNA-binding</keyword>
<evidence type="ECO:0000313" key="6">
    <source>
        <dbReference type="Proteomes" id="UP000037729"/>
    </source>
</evidence>
<dbReference type="PANTHER" id="PTHR30136:SF35">
    <property type="entry name" value="HTH-TYPE TRANSCRIPTIONAL REGULATOR RV1719"/>
    <property type="match status" value="1"/>
</dbReference>